<evidence type="ECO:0000313" key="1">
    <source>
        <dbReference type="EMBL" id="CAI4217056.1"/>
    </source>
</evidence>
<dbReference type="GO" id="GO:0019432">
    <property type="term" value="P:triglyceride biosynthetic process"/>
    <property type="evidence" value="ECO:0007669"/>
    <property type="project" value="TreeGrafter"/>
</dbReference>
<evidence type="ECO:0000313" key="2">
    <source>
        <dbReference type="Proteomes" id="UP000838763"/>
    </source>
</evidence>
<sequence length="69" mass="7871">MDPMAGDNLNFPVFGFFLQNASALWIRRSSGDDTLYTTLVQTYIDTLLQGGYNLDCFIERGRSRTVKRC</sequence>
<organism evidence="1 2">
    <name type="scientific">Parascedosporium putredinis</name>
    <dbReference type="NCBI Taxonomy" id="1442378"/>
    <lineage>
        <taxon>Eukaryota</taxon>
        <taxon>Fungi</taxon>
        <taxon>Dikarya</taxon>
        <taxon>Ascomycota</taxon>
        <taxon>Pezizomycotina</taxon>
        <taxon>Sordariomycetes</taxon>
        <taxon>Hypocreomycetidae</taxon>
        <taxon>Microascales</taxon>
        <taxon>Microascaceae</taxon>
        <taxon>Parascedosporium</taxon>
    </lineage>
</organism>
<reference evidence="1" key="1">
    <citation type="submission" date="2022-11" db="EMBL/GenBank/DDBJ databases">
        <authorList>
            <person name="Scott C."/>
            <person name="Bruce N."/>
        </authorList>
    </citation>
    <scope>NUCLEOTIDE SEQUENCE</scope>
</reference>
<comment type="caution">
    <text evidence="1">The sequence shown here is derived from an EMBL/GenBank/DDBJ whole genome shotgun (WGS) entry which is preliminary data.</text>
</comment>
<gene>
    <name evidence="1" type="ORF">PPNO1_LOCUS6699</name>
</gene>
<protein>
    <submittedName>
        <fullName evidence="1">Uncharacterized protein</fullName>
    </submittedName>
</protein>
<dbReference type="AlphaFoldDB" id="A0A9P1H6Y5"/>
<dbReference type="Proteomes" id="UP000838763">
    <property type="component" value="Unassembled WGS sequence"/>
</dbReference>
<dbReference type="PANTHER" id="PTHR12563">
    <property type="entry name" value="GLYCEROL-3-PHOSPHATE ACYLTRANSFERASE"/>
    <property type="match status" value="1"/>
</dbReference>
<dbReference type="InterPro" id="IPR022284">
    <property type="entry name" value="GPAT/DHAPAT"/>
</dbReference>
<accession>A0A9P1H6Y5</accession>
<dbReference type="OrthoDB" id="10255570at2759"/>
<proteinExistence type="predicted"/>
<dbReference type="GO" id="GO:0008654">
    <property type="term" value="P:phospholipid biosynthetic process"/>
    <property type="evidence" value="ECO:0007669"/>
    <property type="project" value="TreeGrafter"/>
</dbReference>
<name>A0A9P1H6Y5_9PEZI</name>
<dbReference type="PANTHER" id="PTHR12563:SF17">
    <property type="entry name" value="DIHYDROXYACETONE PHOSPHATE ACYLTRANSFERASE"/>
    <property type="match status" value="1"/>
</dbReference>
<dbReference type="GO" id="GO:0006072">
    <property type="term" value="P:glycerol-3-phosphate metabolic process"/>
    <property type="evidence" value="ECO:0007669"/>
    <property type="project" value="TreeGrafter"/>
</dbReference>
<keyword evidence="2" id="KW-1185">Reference proteome</keyword>
<dbReference type="GO" id="GO:0031966">
    <property type="term" value="C:mitochondrial membrane"/>
    <property type="evidence" value="ECO:0007669"/>
    <property type="project" value="TreeGrafter"/>
</dbReference>
<dbReference type="GO" id="GO:0004366">
    <property type="term" value="F:glycerol-3-phosphate O-acyltransferase activity"/>
    <property type="evidence" value="ECO:0007669"/>
    <property type="project" value="TreeGrafter"/>
</dbReference>
<dbReference type="GO" id="GO:0006631">
    <property type="term" value="P:fatty acid metabolic process"/>
    <property type="evidence" value="ECO:0007669"/>
    <property type="project" value="TreeGrafter"/>
</dbReference>
<dbReference type="EMBL" id="CALLCH030000015">
    <property type="protein sequence ID" value="CAI4217056.1"/>
    <property type="molecule type" value="Genomic_DNA"/>
</dbReference>